<feature type="domain" description="ABC transporter" evidence="4">
    <location>
        <begin position="17"/>
        <end position="240"/>
    </location>
</feature>
<dbReference type="PROSITE" id="PS50893">
    <property type="entry name" value="ABC_TRANSPORTER_2"/>
    <property type="match status" value="1"/>
</dbReference>
<dbReference type="PANTHER" id="PTHR24220:SF685">
    <property type="entry name" value="ABC TRANSPORTER RELATED"/>
    <property type="match status" value="1"/>
</dbReference>
<evidence type="ECO:0000313" key="5">
    <source>
        <dbReference type="EMBL" id="GGM26620.1"/>
    </source>
</evidence>
<organism evidence="5 6">
    <name type="scientific">Promicromonospora citrea</name>
    <dbReference type="NCBI Taxonomy" id="43677"/>
    <lineage>
        <taxon>Bacteria</taxon>
        <taxon>Bacillati</taxon>
        <taxon>Actinomycetota</taxon>
        <taxon>Actinomycetes</taxon>
        <taxon>Micrococcales</taxon>
        <taxon>Promicromonosporaceae</taxon>
        <taxon>Promicromonospora</taxon>
    </lineage>
</organism>
<dbReference type="AlphaFoldDB" id="A0A8H9GHJ7"/>
<gene>
    <name evidence="5" type="ORF">GCM10010102_22840</name>
</gene>
<dbReference type="GO" id="GO:0005524">
    <property type="term" value="F:ATP binding"/>
    <property type="evidence" value="ECO:0007669"/>
    <property type="project" value="UniProtKB-KW"/>
</dbReference>
<accession>A0A8H9GHJ7</accession>
<dbReference type="InterPro" id="IPR017871">
    <property type="entry name" value="ABC_transporter-like_CS"/>
</dbReference>
<dbReference type="InterPro" id="IPR027417">
    <property type="entry name" value="P-loop_NTPase"/>
</dbReference>
<dbReference type="GO" id="GO:0005886">
    <property type="term" value="C:plasma membrane"/>
    <property type="evidence" value="ECO:0007669"/>
    <property type="project" value="TreeGrafter"/>
</dbReference>
<evidence type="ECO:0000256" key="1">
    <source>
        <dbReference type="ARBA" id="ARBA00022448"/>
    </source>
</evidence>
<dbReference type="SUPFAM" id="SSF52540">
    <property type="entry name" value="P-loop containing nucleoside triphosphate hydrolases"/>
    <property type="match status" value="1"/>
</dbReference>
<dbReference type="RefSeq" id="WP_171107612.1">
    <property type="nucleotide sequence ID" value="NZ_BMPT01000008.1"/>
</dbReference>
<dbReference type="FunFam" id="3.40.50.300:FF:000032">
    <property type="entry name" value="Export ABC transporter ATP-binding protein"/>
    <property type="match status" value="1"/>
</dbReference>
<proteinExistence type="predicted"/>
<dbReference type="PROSITE" id="PS00211">
    <property type="entry name" value="ABC_TRANSPORTER_1"/>
    <property type="match status" value="1"/>
</dbReference>
<sequence>MSAPTTTPARTPARTVLRAQGLTRVFGTGAGEVHALTDASLEVATGELLVVRGPSGSGKTTLLNLLGGLDRPTAGTVWLGDAELTALGERDVLAARRDRIGYVFQSFGLVPVLSAAENVEVPLRLRRTAPAERARRVADALDAVGLGGHARQRPYELSGGQQQRVGIARALVAEPEVLLADEPTGQLDSGTAAVVMDLLARVVHERGVAAVVSTHDPELMARADRVLELRDGTVVDRGNG</sequence>
<evidence type="ECO:0000259" key="4">
    <source>
        <dbReference type="PROSITE" id="PS50893"/>
    </source>
</evidence>
<name>A0A8H9GHJ7_9MICO</name>
<dbReference type="Gene3D" id="3.40.50.300">
    <property type="entry name" value="P-loop containing nucleotide triphosphate hydrolases"/>
    <property type="match status" value="1"/>
</dbReference>
<dbReference type="InterPro" id="IPR017911">
    <property type="entry name" value="MacB-like_ATP-bd"/>
</dbReference>
<dbReference type="InterPro" id="IPR003593">
    <property type="entry name" value="AAA+_ATPase"/>
</dbReference>
<dbReference type="PANTHER" id="PTHR24220">
    <property type="entry name" value="IMPORT ATP-BINDING PROTEIN"/>
    <property type="match status" value="1"/>
</dbReference>
<dbReference type="GO" id="GO:0022857">
    <property type="term" value="F:transmembrane transporter activity"/>
    <property type="evidence" value="ECO:0007669"/>
    <property type="project" value="TreeGrafter"/>
</dbReference>
<reference evidence="5" key="2">
    <citation type="submission" date="2020-09" db="EMBL/GenBank/DDBJ databases">
        <authorList>
            <person name="Sun Q."/>
            <person name="Ohkuma M."/>
        </authorList>
    </citation>
    <scope>NUCLEOTIDE SEQUENCE</scope>
    <source>
        <strain evidence="5">JCM 3051</strain>
    </source>
</reference>
<dbReference type="InterPro" id="IPR015854">
    <property type="entry name" value="ABC_transpr_LolD-like"/>
</dbReference>
<evidence type="ECO:0000256" key="3">
    <source>
        <dbReference type="ARBA" id="ARBA00022840"/>
    </source>
</evidence>
<dbReference type="GO" id="GO:0098796">
    <property type="term" value="C:membrane protein complex"/>
    <property type="evidence" value="ECO:0007669"/>
    <property type="project" value="UniProtKB-ARBA"/>
</dbReference>
<keyword evidence="3 5" id="KW-0067">ATP-binding</keyword>
<evidence type="ECO:0000256" key="2">
    <source>
        <dbReference type="ARBA" id="ARBA00022741"/>
    </source>
</evidence>
<dbReference type="SMART" id="SM00382">
    <property type="entry name" value="AAA"/>
    <property type="match status" value="1"/>
</dbReference>
<dbReference type="InterPro" id="IPR003439">
    <property type="entry name" value="ABC_transporter-like_ATP-bd"/>
</dbReference>
<comment type="caution">
    <text evidence="5">The sequence shown here is derived from an EMBL/GenBank/DDBJ whole genome shotgun (WGS) entry which is preliminary data.</text>
</comment>
<dbReference type="CDD" id="cd03255">
    <property type="entry name" value="ABC_MJ0796_LolCDE_FtsE"/>
    <property type="match status" value="1"/>
</dbReference>
<dbReference type="Proteomes" id="UP000655589">
    <property type="component" value="Unassembled WGS sequence"/>
</dbReference>
<dbReference type="EMBL" id="BMPT01000008">
    <property type="protein sequence ID" value="GGM26620.1"/>
    <property type="molecule type" value="Genomic_DNA"/>
</dbReference>
<keyword evidence="1" id="KW-0813">Transport</keyword>
<keyword evidence="2" id="KW-0547">Nucleotide-binding</keyword>
<reference evidence="5" key="1">
    <citation type="journal article" date="2014" name="Int. J. Syst. Evol. Microbiol.">
        <title>Complete genome sequence of Corynebacterium casei LMG S-19264T (=DSM 44701T), isolated from a smear-ripened cheese.</title>
        <authorList>
            <consortium name="US DOE Joint Genome Institute (JGI-PGF)"/>
            <person name="Walter F."/>
            <person name="Albersmeier A."/>
            <person name="Kalinowski J."/>
            <person name="Ruckert C."/>
        </authorList>
    </citation>
    <scope>NUCLEOTIDE SEQUENCE</scope>
    <source>
        <strain evidence="5">JCM 3051</strain>
    </source>
</reference>
<keyword evidence="6" id="KW-1185">Reference proteome</keyword>
<dbReference type="GO" id="GO:0016887">
    <property type="term" value="F:ATP hydrolysis activity"/>
    <property type="evidence" value="ECO:0007669"/>
    <property type="project" value="InterPro"/>
</dbReference>
<evidence type="ECO:0000313" key="6">
    <source>
        <dbReference type="Proteomes" id="UP000655589"/>
    </source>
</evidence>
<protein>
    <submittedName>
        <fullName evidence="5">ABC transporter ATP-binding protein</fullName>
    </submittedName>
</protein>
<dbReference type="Pfam" id="PF00005">
    <property type="entry name" value="ABC_tran"/>
    <property type="match status" value="1"/>
</dbReference>